<feature type="transmembrane region" description="Helical" evidence="8">
    <location>
        <begin position="308"/>
        <end position="330"/>
    </location>
</feature>
<comment type="similarity">
    <text evidence="2">Belongs to the cytochrome P450 family.</text>
</comment>
<dbReference type="AlphaFoldDB" id="A0AA38TFT3"/>
<dbReference type="GO" id="GO:0020037">
    <property type="term" value="F:heme binding"/>
    <property type="evidence" value="ECO:0007669"/>
    <property type="project" value="InterPro"/>
</dbReference>
<dbReference type="InterPro" id="IPR002401">
    <property type="entry name" value="Cyt_P450_E_grp-I"/>
</dbReference>
<evidence type="ECO:0008006" key="11">
    <source>
        <dbReference type="Google" id="ProtNLM"/>
    </source>
</evidence>
<comment type="cofactor">
    <cofactor evidence="1 6">
        <name>heme</name>
        <dbReference type="ChEBI" id="CHEBI:30413"/>
    </cofactor>
</comment>
<dbReference type="PRINTS" id="PR00463">
    <property type="entry name" value="EP450I"/>
</dbReference>
<keyword evidence="10" id="KW-1185">Reference proteome</keyword>
<evidence type="ECO:0000256" key="3">
    <source>
        <dbReference type="ARBA" id="ARBA00022723"/>
    </source>
</evidence>
<proteinExistence type="inferred from homology"/>
<evidence type="ECO:0000256" key="4">
    <source>
        <dbReference type="ARBA" id="ARBA00023002"/>
    </source>
</evidence>
<comment type="caution">
    <text evidence="9">The sequence shown here is derived from an EMBL/GenBank/DDBJ whole genome shotgun (WGS) entry which is preliminary data.</text>
</comment>
<keyword evidence="4" id="KW-0560">Oxidoreductase</keyword>
<evidence type="ECO:0000256" key="6">
    <source>
        <dbReference type="PIRSR" id="PIRSR602401-1"/>
    </source>
</evidence>
<evidence type="ECO:0000256" key="5">
    <source>
        <dbReference type="ARBA" id="ARBA00023004"/>
    </source>
</evidence>
<dbReference type="GO" id="GO:0004497">
    <property type="term" value="F:monooxygenase activity"/>
    <property type="evidence" value="ECO:0007669"/>
    <property type="project" value="InterPro"/>
</dbReference>
<dbReference type="Pfam" id="PF00067">
    <property type="entry name" value="p450"/>
    <property type="match status" value="1"/>
</dbReference>
<dbReference type="InterPro" id="IPR017972">
    <property type="entry name" value="Cyt_P450_CS"/>
</dbReference>
<dbReference type="SUPFAM" id="SSF51735">
    <property type="entry name" value="NAD(P)-binding Rossmann-fold domains"/>
    <property type="match status" value="1"/>
</dbReference>
<dbReference type="GO" id="GO:0005506">
    <property type="term" value="F:iron ion binding"/>
    <property type="evidence" value="ECO:0007669"/>
    <property type="project" value="InterPro"/>
</dbReference>
<dbReference type="InterPro" id="IPR036396">
    <property type="entry name" value="Cyt_P450_sf"/>
</dbReference>
<sequence>MAFLEYFFILFLLLILFSFSIFIHRRPQNHKKTVVPTNWPIVGMIPGVLVNIHRFHDFVTEGLIEVGGTRMVFGPCFANMDMLVTADPANIHHILSKNCSTYPKGDKYSKIFAIFGDGIINSDGKLWEFNRKITMSIFKHPSFQSSLERITWNEVKNGLLPVLESTCERDTEVNLQDIFKRFSFDTICTLLFDNNPKSLSLNLPDIPCLKALSYVTEAIMLRHVIPSSLWKLLQLLRVGKEKKLDDAWKTLDQFIYKCLAQNQNEYNDINSTQHQEGKFTLFTALMREVEDQIDASWDRTKFLRDTSFNLLFAGMDTTSIALAWFIYILAKNPNVEDKILDEIHTHLDSKVGERWNVKELNGMVYLHGALCESLRLFPPIPFNHKSPSQPDILPTGDKVDQNTKIIISMYSMGRMKSIWGEDCMEFKPERWILGSEGIKHEPSYKFAAFGAGPRTCVAKNMALSQLKILSATILYHYHIELVEGHPVLPIASMVLEMKHGLKTAYHDRSTSNETKRQNQGREPRDPCRGLTHTRHRRSTPRGCHCDLTHGLSHTINAHLKSLEKASENLKLFKADLLDYESLRATIAGCNGFHPVLYQILRQDSLSYASTFTNLVNDVWKLYNYSSSLTLQVELIEPAVKGTLNVFKACCEVNVKKVVHVPSLLLRSYLANRPKDRPLDECHYSLSLRCNNYIFLKPSAIFAVDIYFCYGVSSTILTLKPLSSVAFCICTEGYEELENRQRLIVDVRLFSRSTAFSV</sequence>
<dbReference type="InterPro" id="IPR036291">
    <property type="entry name" value="NAD(P)-bd_dom_sf"/>
</dbReference>
<feature type="compositionally biased region" description="Basic and acidic residues" evidence="7">
    <location>
        <begin position="505"/>
        <end position="527"/>
    </location>
</feature>
<dbReference type="PANTHER" id="PTHR24296">
    <property type="entry name" value="CYTOCHROME P450"/>
    <property type="match status" value="1"/>
</dbReference>
<evidence type="ECO:0000256" key="1">
    <source>
        <dbReference type="ARBA" id="ARBA00001971"/>
    </source>
</evidence>
<keyword evidence="8" id="KW-0812">Transmembrane</keyword>
<keyword evidence="3 6" id="KW-0479">Metal-binding</keyword>
<dbReference type="Proteomes" id="UP001172457">
    <property type="component" value="Chromosome 4"/>
</dbReference>
<dbReference type="GO" id="GO:0016705">
    <property type="term" value="F:oxidoreductase activity, acting on paired donors, with incorporation or reduction of molecular oxygen"/>
    <property type="evidence" value="ECO:0007669"/>
    <property type="project" value="InterPro"/>
</dbReference>
<dbReference type="GO" id="GO:0006629">
    <property type="term" value="P:lipid metabolic process"/>
    <property type="evidence" value="ECO:0007669"/>
    <property type="project" value="UniProtKB-ARBA"/>
</dbReference>
<evidence type="ECO:0000256" key="2">
    <source>
        <dbReference type="ARBA" id="ARBA00010617"/>
    </source>
</evidence>
<feature type="transmembrane region" description="Helical" evidence="8">
    <location>
        <begin position="6"/>
        <end position="23"/>
    </location>
</feature>
<keyword evidence="6" id="KW-0349">Heme</keyword>
<dbReference type="PROSITE" id="PS00086">
    <property type="entry name" value="CYTOCHROME_P450"/>
    <property type="match status" value="1"/>
</dbReference>
<keyword evidence="8" id="KW-1133">Transmembrane helix</keyword>
<dbReference type="Gene3D" id="3.40.50.720">
    <property type="entry name" value="NAD(P)-binding Rossmann-like Domain"/>
    <property type="match status" value="1"/>
</dbReference>
<dbReference type="CDD" id="cd11064">
    <property type="entry name" value="CYP86A"/>
    <property type="match status" value="1"/>
</dbReference>
<accession>A0AA38TFT3</accession>
<evidence type="ECO:0000256" key="8">
    <source>
        <dbReference type="SAM" id="Phobius"/>
    </source>
</evidence>
<protein>
    <recommendedName>
        <fullName evidence="11">Cytochrome P450</fullName>
    </recommendedName>
</protein>
<evidence type="ECO:0000256" key="7">
    <source>
        <dbReference type="SAM" id="MobiDB-lite"/>
    </source>
</evidence>
<reference evidence="9" key="1">
    <citation type="submission" date="2023-03" db="EMBL/GenBank/DDBJ databases">
        <title>Chromosome-scale reference genome and RAD-based genetic map of yellow starthistle (Centaurea solstitialis) reveal putative structural variation and QTLs associated with invader traits.</title>
        <authorList>
            <person name="Reatini B."/>
            <person name="Cang F.A."/>
            <person name="Jiang Q."/>
            <person name="Mckibben M.T.W."/>
            <person name="Barker M.S."/>
            <person name="Rieseberg L.H."/>
            <person name="Dlugosch K.M."/>
        </authorList>
    </citation>
    <scope>NUCLEOTIDE SEQUENCE</scope>
    <source>
        <strain evidence="9">CAN-66</strain>
        <tissue evidence="9">Leaf</tissue>
    </source>
</reference>
<dbReference type="InterPro" id="IPR001128">
    <property type="entry name" value="Cyt_P450"/>
</dbReference>
<dbReference type="PRINTS" id="PR00385">
    <property type="entry name" value="P450"/>
</dbReference>
<dbReference type="Gene3D" id="1.10.630.10">
    <property type="entry name" value="Cytochrome P450"/>
    <property type="match status" value="1"/>
</dbReference>
<evidence type="ECO:0000313" key="10">
    <source>
        <dbReference type="Proteomes" id="UP001172457"/>
    </source>
</evidence>
<keyword evidence="5 6" id="KW-0408">Iron</keyword>
<feature type="region of interest" description="Disordered" evidence="7">
    <location>
        <begin position="505"/>
        <end position="540"/>
    </location>
</feature>
<name>A0AA38TFT3_9ASTR</name>
<dbReference type="EMBL" id="JARYMX010000004">
    <property type="protein sequence ID" value="KAJ9553960.1"/>
    <property type="molecule type" value="Genomic_DNA"/>
</dbReference>
<evidence type="ECO:0000313" key="9">
    <source>
        <dbReference type="EMBL" id="KAJ9553960.1"/>
    </source>
</evidence>
<keyword evidence="8" id="KW-0472">Membrane</keyword>
<organism evidence="9 10">
    <name type="scientific">Centaurea solstitialis</name>
    <name type="common">yellow star-thistle</name>
    <dbReference type="NCBI Taxonomy" id="347529"/>
    <lineage>
        <taxon>Eukaryota</taxon>
        <taxon>Viridiplantae</taxon>
        <taxon>Streptophyta</taxon>
        <taxon>Embryophyta</taxon>
        <taxon>Tracheophyta</taxon>
        <taxon>Spermatophyta</taxon>
        <taxon>Magnoliopsida</taxon>
        <taxon>eudicotyledons</taxon>
        <taxon>Gunneridae</taxon>
        <taxon>Pentapetalae</taxon>
        <taxon>asterids</taxon>
        <taxon>campanulids</taxon>
        <taxon>Asterales</taxon>
        <taxon>Asteraceae</taxon>
        <taxon>Carduoideae</taxon>
        <taxon>Cardueae</taxon>
        <taxon>Centaureinae</taxon>
        <taxon>Centaurea</taxon>
    </lineage>
</organism>
<gene>
    <name evidence="9" type="ORF">OSB04_018005</name>
</gene>
<feature type="binding site" description="axial binding residue" evidence="6">
    <location>
        <position position="456"/>
    </location>
    <ligand>
        <name>heme</name>
        <dbReference type="ChEBI" id="CHEBI:30413"/>
    </ligand>
    <ligandPart>
        <name>Fe</name>
        <dbReference type="ChEBI" id="CHEBI:18248"/>
    </ligandPart>
</feature>
<dbReference type="SUPFAM" id="SSF48264">
    <property type="entry name" value="Cytochrome P450"/>
    <property type="match status" value="1"/>
</dbReference>